<feature type="region of interest" description="Disordered" evidence="2">
    <location>
        <begin position="162"/>
        <end position="186"/>
    </location>
</feature>
<comment type="caution">
    <text evidence="3">The sequence shown here is derived from an EMBL/GenBank/DDBJ whole genome shotgun (WGS) entry which is preliminary data.</text>
</comment>
<dbReference type="GO" id="GO:0048487">
    <property type="term" value="F:beta-tubulin binding"/>
    <property type="evidence" value="ECO:0007669"/>
    <property type="project" value="InterPro"/>
</dbReference>
<feature type="compositionally biased region" description="Basic and acidic residues" evidence="2">
    <location>
        <begin position="175"/>
        <end position="186"/>
    </location>
</feature>
<dbReference type="GO" id="GO:0005929">
    <property type="term" value="C:cilium"/>
    <property type="evidence" value="ECO:0007669"/>
    <property type="project" value="TreeGrafter"/>
</dbReference>
<evidence type="ECO:0000256" key="2">
    <source>
        <dbReference type="SAM" id="MobiDB-lite"/>
    </source>
</evidence>
<keyword evidence="1" id="KW-0175">Coiled coil</keyword>
<dbReference type="InterPro" id="IPR029602">
    <property type="entry name" value="IFT74"/>
</dbReference>
<proteinExistence type="predicted"/>
<evidence type="ECO:0000256" key="1">
    <source>
        <dbReference type="SAM" id="Coils"/>
    </source>
</evidence>
<dbReference type="PANTHER" id="PTHR31432:SF0">
    <property type="entry name" value="INTRAFLAGELLAR TRANSPORT PROTEIN 74 HOMOLOG"/>
    <property type="match status" value="1"/>
</dbReference>
<gene>
    <name evidence="3" type="ORF">D4764_19G0001870</name>
</gene>
<accession>A0A5C6NNX5</accession>
<dbReference type="PANTHER" id="PTHR31432">
    <property type="entry name" value="INTRAFLAGELLAR TRANSPORT PROTEIN 74 HOMOLOG"/>
    <property type="match status" value="1"/>
</dbReference>
<organism evidence="3 4">
    <name type="scientific">Takifugu flavidus</name>
    <name type="common">sansaifugu</name>
    <dbReference type="NCBI Taxonomy" id="433684"/>
    <lineage>
        <taxon>Eukaryota</taxon>
        <taxon>Metazoa</taxon>
        <taxon>Chordata</taxon>
        <taxon>Craniata</taxon>
        <taxon>Vertebrata</taxon>
        <taxon>Euteleostomi</taxon>
        <taxon>Actinopterygii</taxon>
        <taxon>Neopterygii</taxon>
        <taxon>Teleostei</taxon>
        <taxon>Neoteleostei</taxon>
        <taxon>Acanthomorphata</taxon>
        <taxon>Eupercaria</taxon>
        <taxon>Tetraodontiformes</taxon>
        <taxon>Tetradontoidea</taxon>
        <taxon>Tetraodontidae</taxon>
        <taxon>Takifugu</taxon>
    </lineage>
</organism>
<sequence length="220" mass="25944">MALKKNWARKPTGPDGISSRLLKASFLQCPFPNPQVWNCWKKMDILQEEIDLLVKRKEDYEAELAHNNDKREMLTLYKELTAKWETAGSYIRKCCIDSETANKLKKMMTLVVNNSTKAIQSESSARRLASEIELLRQDLKRVHTWNAKISCDLSSLKEQTSNVESELGTHRTQRHTADKREKKLQEESELLTKRQRYFRQVLEDHYHEYNNLRQELMKSE</sequence>
<dbReference type="GO" id="GO:0030992">
    <property type="term" value="C:intraciliary transport particle B"/>
    <property type="evidence" value="ECO:0007669"/>
    <property type="project" value="InterPro"/>
</dbReference>
<reference evidence="3 4" key="1">
    <citation type="submission" date="2019-04" db="EMBL/GenBank/DDBJ databases">
        <title>Chromosome genome assembly for Takifugu flavidus.</title>
        <authorList>
            <person name="Xiao S."/>
        </authorList>
    </citation>
    <scope>NUCLEOTIDE SEQUENCE [LARGE SCALE GENOMIC DNA]</scope>
    <source>
        <strain evidence="3">HTHZ2018</strain>
        <tissue evidence="3">Muscle</tissue>
    </source>
</reference>
<feature type="coiled-coil region" evidence="1">
    <location>
        <begin position="43"/>
        <end position="70"/>
    </location>
</feature>
<dbReference type="GO" id="GO:0035735">
    <property type="term" value="P:intraciliary transport involved in cilium assembly"/>
    <property type="evidence" value="ECO:0007669"/>
    <property type="project" value="TreeGrafter"/>
</dbReference>
<keyword evidence="4" id="KW-1185">Reference proteome</keyword>
<evidence type="ECO:0000313" key="4">
    <source>
        <dbReference type="Proteomes" id="UP000324091"/>
    </source>
</evidence>
<dbReference type="EMBL" id="RHFK02000011">
    <property type="protein sequence ID" value="TWW68389.1"/>
    <property type="molecule type" value="Genomic_DNA"/>
</dbReference>
<dbReference type="AlphaFoldDB" id="A0A5C6NNX5"/>
<dbReference type="Proteomes" id="UP000324091">
    <property type="component" value="Chromosome 19"/>
</dbReference>
<name>A0A5C6NNX5_9TELE</name>
<protein>
    <submittedName>
        <fullName evidence="3">Uncharacterized protein</fullName>
    </submittedName>
</protein>
<evidence type="ECO:0000313" key="3">
    <source>
        <dbReference type="EMBL" id="TWW68389.1"/>
    </source>
</evidence>